<accession>A0ABR3FZB3</accession>
<dbReference type="EMBL" id="JBAHYK010000020">
    <property type="protein sequence ID" value="KAL0580915.1"/>
    <property type="molecule type" value="Genomic_DNA"/>
</dbReference>
<feature type="domain" description="Large ribosomal subunit protein bL12 oligomerization" evidence="6">
    <location>
        <begin position="59"/>
        <end position="106"/>
    </location>
</feature>
<dbReference type="Gene3D" id="1.20.5.710">
    <property type="entry name" value="Single helix bin"/>
    <property type="match status" value="1"/>
</dbReference>
<dbReference type="InterPro" id="IPR036235">
    <property type="entry name" value="Ribosomal_bL12_oligo_N_sf"/>
</dbReference>
<evidence type="ECO:0000256" key="1">
    <source>
        <dbReference type="ARBA" id="ARBA00007197"/>
    </source>
</evidence>
<evidence type="ECO:0000256" key="4">
    <source>
        <dbReference type="SAM" id="MobiDB-lite"/>
    </source>
</evidence>
<dbReference type="Pfam" id="PF00542">
    <property type="entry name" value="Ribosomal_L12"/>
    <property type="match status" value="1"/>
</dbReference>
<comment type="similarity">
    <text evidence="1">Belongs to the bacterial ribosomal protein bL12 family.</text>
</comment>
<dbReference type="Pfam" id="PF16320">
    <property type="entry name" value="Ribosomal_L12_N"/>
    <property type="match status" value="1"/>
</dbReference>
<feature type="compositionally biased region" description="Low complexity" evidence="4">
    <location>
        <begin position="14"/>
        <end position="43"/>
    </location>
</feature>
<dbReference type="SUPFAM" id="SSF48300">
    <property type="entry name" value="Ribosomal protein L7/12, oligomerisation (N-terminal) domain"/>
    <property type="match status" value="1"/>
</dbReference>
<evidence type="ECO:0000259" key="6">
    <source>
        <dbReference type="Pfam" id="PF16320"/>
    </source>
</evidence>
<dbReference type="Proteomes" id="UP001465976">
    <property type="component" value="Unassembled WGS sequence"/>
</dbReference>
<protein>
    <submittedName>
        <fullName evidence="7">54S ribosomal protein L12, mitochondrial</fullName>
    </submittedName>
</protein>
<feature type="domain" description="Large ribosomal subunit protein bL12 C-terminal" evidence="5">
    <location>
        <begin position="123"/>
        <end position="190"/>
    </location>
</feature>
<sequence>MASRCSGVFRAFSRSSPSFTARSSRIASSSRRLATATPSAPQTDAPPPPPPSTSKDANINRIVDDISGLTLLQAADLVATLKSRLNIQEIAMPAASAAPAAGAGAAAAADEPAAEKPAEKTIFNVKLESFDAAAKAKIIREVKAMVPNLTLIDAKKFVESLPQTLKENLPKEDAEKMQKTFEALGAVVKLD</sequence>
<dbReference type="Gene3D" id="3.30.1390.10">
    <property type="match status" value="1"/>
</dbReference>
<proteinExistence type="inferred from homology"/>
<comment type="caution">
    <text evidence="7">The sequence shown here is derived from an EMBL/GenBank/DDBJ whole genome shotgun (WGS) entry which is preliminary data.</text>
</comment>
<dbReference type="InterPro" id="IPR013823">
    <property type="entry name" value="Ribosomal_bL12_C"/>
</dbReference>
<dbReference type="InterPro" id="IPR000206">
    <property type="entry name" value="Ribosomal_bL12"/>
</dbReference>
<dbReference type="GO" id="GO:0005840">
    <property type="term" value="C:ribosome"/>
    <property type="evidence" value="ECO:0007669"/>
    <property type="project" value="UniProtKB-KW"/>
</dbReference>
<name>A0ABR3FZB3_9AGAR</name>
<evidence type="ECO:0000259" key="5">
    <source>
        <dbReference type="Pfam" id="PF00542"/>
    </source>
</evidence>
<dbReference type="HAMAP" id="MF_00368">
    <property type="entry name" value="Ribosomal_bL12"/>
    <property type="match status" value="1"/>
</dbReference>
<dbReference type="InterPro" id="IPR014719">
    <property type="entry name" value="Ribosomal_bL12_C/ClpS-like"/>
</dbReference>
<dbReference type="PANTHER" id="PTHR45987">
    <property type="entry name" value="39S RIBOSOMAL PROTEIN L12"/>
    <property type="match status" value="1"/>
</dbReference>
<reference evidence="7 8" key="1">
    <citation type="submission" date="2024-02" db="EMBL/GenBank/DDBJ databases">
        <title>A draft genome for the cacao thread blight pathogen Marasmius crinis-equi.</title>
        <authorList>
            <person name="Cohen S.P."/>
            <person name="Baruah I.K."/>
            <person name="Amoako-Attah I."/>
            <person name="Bukari Y."/>
            <person name="Meinhardt L.W."/>
            <person name="Bailey B.A."/>
        </authorList>
    </citation>
    <scope>NUCLEOTIDE SEQUENCE [LARGE SCALE GENOMIC DNA]</scope>
    <source>
        <strain evidence="7 8">GH-76</strain>
    </source>
</reference>
<dbReference type="SUPFAM" id="SSF54736">
    <property type="entry name" value="ClpS-like"/>
    <property type="match status" value="1"/>
</dbReference>
<evidence type="ECO:0000313" key="7">
    <source>
        <dbReference type="EMBL" id="KAL0580915.1"/>
    </source>
</evidence>
<evidence type="ECO:0000313" key="8">
    <source>
        <dbReference type="Proteomes" id="UP001465976"/>
    </source>
</evidence>
<dbReference type="PANTHER" id="PTHR45987:SF4">
    <property type="entry name" value="LARGE RIBOSOMAL SUBUNIT PROTEIN BL12M"/>
    <property type="match status" value="1"/>
</dbReference>
<keyword evidence="8" id="KW-1185">Reference proteome</keyword>
<organism evidence="7 8">
    <name type="scientific">Marasmius crinis-equi</name>
    <dbReference type="NCBI Taxonomy" id="585013"/>
    <lineage>
        <taxon>Eukaryota</taxon>
        <taxon>Fungi</taxon>
        <taxon>Dikarya</taxon>
        <taxon>Basidiomycota</taxon>
        <taxon>Agaricomycotina</taxon>
        <taxon>Agaricomycetes</taxon>
        <taxon>Agaricomycetidae</taxon>
        <taxon>Agaricales</taxon>
        <taxon>Marasmiineae</taxon>
        <taxon>Marasmiaceae</taxon>
        <taxon>Marasmius</taxon>
    </lineage>
</organism>
<keyword evidence="3" id="KW-0687">Ribonucleoprotein</keyword>
<feature type="region of interest" description="Disordered" evidence="4">
    <location>
        <begin position="14"/>
        <end position="56"/>
    </location>
</feature>
<keyword evidence="2 7" id="KW-0689">Ribosomal protein</keyword>
<evidence type="ECO:0000256" key="3">
    <source>
        <dbReference type="ARBA" id="ARBA00023274"/>
    </source>
</evidence>
<gene>
    <name evidence="7" type="primary">MNP1</name>
    <name evidence="7" type="ORF">V5O48_001109</name>
</gene>
<dbReference type="InterPro" id="IPR008932">
    <property type="entry name" value="Ribosomal_bL12_oligo"/>
</dbReference>
<evidence type="ECO:0000256" key="2">
    <source>
        <dbReference type="ARBA" id="ARBA00022980"/>
    </source>
</evidence>